<dbReference type="STRING" id="231916.A0A409WQC0"/>
<evidence type="ECO:0000313" key="2">
    <source>
        <dbReference type="Proteomes" id="UP000284706"/>
    </source>
</evidence>
<feature type="non-terminal residue" evidence="1">
    <location>
        <position position="1"/>
    </location>
</feature>
<keyword evidence="2" id="KW-1185">Reference proteome</keyword>
<sequence>RCLSLVQYAGSLTGPDFSAIAQCAPYALYYLVAEQKLATWVSLSKLVPVIWQPVIRDRDAHIPYSYHASRTSDTMKSEHFFCAPPLGSRWFDKLKFHLLLHLPAHSKCLIQQSYSQ</sequence>
<gene>
    <name evidence="1" type="ORF">CVT26_007219</name>
</gene>
<proteinExistence type="predicted"/>
<reference evidence="1 2" key="1">
    <citation type="journal article" date="2018" name="Evol. Lett.">
        <title>Horizontal gene cluster transfer increased hallucinogenic mushroom diversity.</title>
        <authorList>
            <person name="Reynolds H.T."/>
            <person name="Vijayakumar V."/>
            <person name="Gluck-Thaler E."/>
            <person name="Korotkin H.B."/>
            <person name="Matheny P.B."/>
            <person name="Slot J.C."/>
        </authorList>
    </citation>
    <scope>NUCLEOTIDE SEQUENCE [LARGE SCALE GENOMIC DNA]</scope>
    <source>
        <strain evidence="1 2">SRW20</strain>
    </source>
</reference>
<dbReference type="Proteomes" id="UP000284706">
    <property type="component" value="Unassembled WGS sequence"/>
</dbReference>
<evidence type="ECO:0000313" key="1">
    <source>
        <dbReference type="EMBL" id="PPQ80681.1"/>
    </source>
</evidence>
<dbReference type="InParanoid" id="A0A409WQC0"/>
<comment type="caution">
    <text evidence="1">The sequence shown here is derived from an EMBL/GenBank/DDBJ whole genome shotgun (WGS) entry which is preliminary data.</text>
</comment>
<organism evidence="1 2">
    <name type="scientific">Gymnopilus dilepis</name>
    <dbReference type="NCBI Taxonomy" id="231916"/>
    <lineage>
        <taxon>Eukaryota</taxon>
        <taxon>Fungi</taxon>
        <taxon>Dikarya</taxon>
        <taxon>Basidiomycota</taxon>
        <taxon>Agaricomycotina</taxon>
        <taxon>Agaricomycetes</taxon>
        <taxon>Agaricomycetidae</taxon>
        <taxon>Agaricales</taxon>
        <taxon>Agaricineae</taxon>
        <taxon>Hymenogastraceae</taxon>
        <taxon>Gymnopilus</taxon>
    </lineage>
</organism>
<protein>
    <submittedName>
        <fullName evidence="1">Uncharacterized protein</fullName>
    </submittedName>
</protein>
<dbReference type="EMBL" id="NHYE01004933">
    <property type="protein sequence ID" value="PPQ80681.1"/>
    <property type="molecule type" value="Genomic_DNA"/>
</dbReference>
<accession>A0A409WQC0</accession>
<dbReference type="OrthoDB" id="2506088at2759"/>
<name>A0A409WQC0_9AGAR</name>
<dbReference type="AlphaFoldDB" id="A0A409WQC0"/>